<dbReference type="Gene3D" id="3.50.50.60">
    <property type="entry name" value="FAD/NAD(P)-binding domain"/>
    <property type="match status" value="1"/>
</dbReference>
<feature type="domain" description="FAD-binding" evidence="3">
    <location>
        <begin position="2"/>
        <end position="347"/>
    </location>
</feature>
<dbReference type="InterPro" id="IPR036188">
    <property type="entry name" value="FAD/NAD-bd_sf"/>
</dbReference>
<evidence type="ECO:0000259" key="3">
    <source>
        <dbReference type="Pfam" id="PF01494"/>
    </source>
</evidence>
<dbReference type="RefSeq" id="WP_378255570.1">
    <property type="nucleotide sequence ID" value="NZ_JBHSIT010000004.1"/>
</dbReference>
<dbReference type="PRINTS" id="PR00420">
    <property type="entry name" value="RNGMNOXGNASE"/>
</dbReference>
<dbReference type="PANTHER" id="PTHR13789:SF309">
    <property type="entry name" value="PUTATIVE (AFU_ORTHOLOGUE AFUA_6G14510)-RELATED"/>
    <property type="match status" value="1"/>
</dbReference>
<keyword evidence="1" id="KW-0560">Oxidoreductase</keyword>
<reference evidence="5" key="1">
    <citation type="journal article" date="2019" name="Int. J. Syst. Evol. Microbiol.">
        <title>The Global Catalogue of Microorganisms (GCM) 10K type strain sequencing project: providing services to taxonomists for standard genome sequencing and annotation.</title>
        <authorList>
            <consortium name="The Broad Institute Genomics Platform"/>
            <consortium name="The Broad Institute Genome Sequencing Center for Infectious Disease"/>
            <person name="Wu L."/>
            <person name="Ma J."/>
        </authorList>
    </citation>
    <scope>NUCLEOTIDE SEQUENCE [LARGE SCALE GENOMIC DNA]</scope>
    <source>
        <strain evidence="5">KLKA75</strain>
    </source>
</reference>
<dbReference type="EMBL" id="JBHSIT010000004">
    <property type="protein sequence ID" value="MFC4908691.1"/>
    <property type="molecule type" value="Genomic_DNA"/>
</dbReference>
<dbReference type="InterPro" id="IPR050493">
    <property type="entry name" value="FAD-dep_Monooxygenase_BioMet"/>
</dbReference>
<dbReference type="InterPro" id="IPR002938">
    <property type="entry name" value="FAD-bd"/>
</dbReference>
<keyword evidence="2 4" id="KW-0503">Monooxygenase</keyword>
<proteinExistence type="predicted"/>
<dbReference type="PANTHER" id="PTHR13789">
    <property type="entry name" value="MONOOXYGENASE"/>
    <property type="match status" value="1"/>
</dbReference>
<dbReference type="Pfam" id="PF01494">
    <property type="entry name" value="FAD_binding_3"/>
    <property type="match status" value="1"/>
</dbReference>
<dbReference type="GO" id="GO:0004497">
    <property type="term" value="F:monooxygenase activity"/>
    <property type="evidence" value="ECO:0007669"/>
    <property type="project" value="UniProtKB-KW"/>
</dbReference>
<keyword evidence="5" id="KW-1185">Reference proteome</keyword>
<name>A0ABV9TZ30_9ACTN</name>
<sequence>MRVLIIGGGVAGTVAALAARKAGLEPRLFEAYGESAGLTHGVFLTVAVNGMDALRAVDAHHVVLDAGFPSGRIRFRSGTGKHLGSVPLGPTLDDGTVTHTIRRADLYGGLYRLVAERGVPIEHGKRLVRAENLPDGGVRAHFADGTSADGDVLIGADGVHSVTRTSIDPANPRPRYTGLGNTGGFTRTADLDAAPGDYVMTWGRDCFFGYTIAPDGEIWWFANPPAKDEPSRADLRRLSDEEIKARLVRLLSVDRSPAARIVRATDGPIGLTNQYDLPSVPTWHDGAMVVIGDAAHAVSPSSGQGASLAAEDAVVLAKCLRDLPTVPEALTRYESLRRDRVERIVKWGSGMNNTKKQGLAGRLLRDLALPFILRKADDPKEMAKMTWMFHHHIDWNGPITAPEPAPAPAPDRR</sequence>
<comment type="caution">
    <text evidence="4">The sequence shown here is derived from an EMBL/GenBank/DDBJ whole genome shotgun (WGS) entry which is preliminary data.</text>
</comment>
<organism evidence="4 5">
    <name type="scientific">Actinomadura gamaensis</name>
    <dbReference type="NCBI Taxonomy" id="1763541"/>
    <lineage>
        <taxon>Bacteria</taxon>
        <taxon>Bacillati</taxon>
        <taxon>Actinomycetota</taxon>
        <taxon>Actinomycetes</taxon>
        <taxon>Streptosporangiales</taxon>
        <taxon>Thermomonosporaceae</taxon>
        <taxon>Actinomadura</taxon>
    </lineage>
</organism>
<evidence type="ECO:0000313" key="5">
    <source>
        <dbReference type="Proteomes" id="UP001595872"/>
    </source>
</evidence>
<evidence type="ECO:0000256" key="1">
    <source>
        <dbReference type="ARBA" id="ARBA00023002"/>
    </source>
</evidence>
<dbReference type="Proteomes" id="UP001595872">
    <property type="component" value="Unassembled WGS sequence"/>
</dbReference>
<gene>
    <name evidence="4" type="ORF">ACFPCY_15285</name>
</gene>
<accession>A0ABV9TZ30</accession>
<dbReference type="SUPFAM" id="SSF51905">
    <property type="entry name" value="FAD/NAD(P)-binding domain"/>
    <property type="match status" value="1"/>
</dbReference>
<evidence type="ECO:0000313" key="4">
    <source>
        <dbReference type="EMBL" id="MFC4908691.1"/>
    </source>
</evidence>
<protein>
    <submittedName>
        <fullName evidence="4">FAD-dependent monooxygenase</fullName>
    </submittedName>
</protein>
<evidence type="ECO:0000256" key="2">
    <source>
        <dbReference type="ARBA" id="ARBA00023033"/>
    </source>
</evidence>